<evidence type="ECO:0000256" key="6">
    <source>
        <dbReference type="ARBA" id="ARBA00023110"/>
    </source>
</evidence>
<evidence type="ECO:0000259" key="11">
    <source>
        <dbReference type="Pfam" id="PF05698"/>
    </source>
</evidence>
<feature type="domain" description="Trigger factor C-terminal" evidence="11">
    <location>
        <begin position="270"/>
        <end position="415"/>
    </location>
</feature>
<dbReference type="SUPFAM" id="SSF102735">
    <property type="entry name" value="Trigger factor ribosome-binding domain"/>
    <property type="match status" value="1"/>
</dbReference>
<feature type="domain" description="Trigger factor ribosome-binding bacterial" evidence="10">
    <location>
        <begin position="1"/>
        <end position="145"/>
    </location>
</feature>
<proteinExistence type="inferred from homology"/>
<dbReference type="RefSeq" id="WP_138932824.1">
    <property type="nucleotide sequence ID" value="NZ_SWMU01000006.1"/>
</dbReference>
<comment type="catalytic activity">
    <reaction evidence="1">
        <text>[protein]-peptidylproline (omega=180) = [protein]-peptidylproline (omega=0)</text>
        <dbReference type="Rhea" id="RHEA:16237"/>
        <dbReference type="Rhea" id="RHEA-COMP:10747"/>
        <dbReference type="Rhea" id="RHEA-COMP:10748"/>
        <dbReference type="ChEBI" id="CHEBI:83833"/>
        <dbReference type="ChEBI" id="CHEBI:83834"/>
        <dbReference type="EC" id="5.2.1.8"/>
    </reaction>
</comment>
<dbReference type="GO" id="GO:0043335">
    <property type="term" value="P:protein unfolding"/>
    <property type="evidence" value="ECO:0007669"/>
    <property type="project" value="TreeGrafter"/>
</dbReference>
<keyword evidence="7" id="KW-0143">Chaperone</keyword>
<dbReference type="GO" id="GO:0044183">
    <property type="term" value="F:protein folding chaperone"/>
    <property type="evidence" value="ECO:0007669"/>
    <property type="project" value="TreeGrafter"/>
</dbReference>
<dbReference type="NCBIfam" id="TIGR00115">
    <property type="entry name" value="tig"/>
    <property type="match status" value="1"/>
</dbReference>
<dbReference type="GO" id="GO:0005737">
    <property type="term" value="C:cytoplasm"/>
    <property type="evidence" value="ECO:0007669"/>
    <property type="project" value="UniProtKB-SubCell"/>
</dbReference>
<dbReference type="AlphaFoldDB" id="A0A4U5TNN3"/>
<comment type="caution">
    <text evidence="12">The sequence shown here is derived from an EMBL/GenBank/DDBJ whole genome shotgun (WGS) entry which is preliminary data.</text>
</comment>
<name>A0A4U5TNN3_9FLAO</name>
<dbReference type="Gene3D" id="3.30.70.1050">
    <property type="entry name" value="Trigger factor ribosome-binding domain"/>
    <property type="match status" value="1"/>
</dbReference>
<dbReference type="Gene3D" id="1.10.3120.10">
    <property type="entry name" value="Trigger factor, C-terminal domain"/>
    <property type="match status" value="1"/>
</dbReference>
<evidence type="ECO:0000256" key="4">
    <source>
        <dbReference type="ARBA" id="ARBA00013194"/>
    </source>
</evidence>
<comment type="similarity">
    <text evidence="3">Belongs to the FKBP-type PPIase family. Tig subfamily.</text>
</comment>
<dbReference type="Proteomes" id="UP000306552">
    <property type="component" value="Unassembled WGS sequence"/>
</dbReference>
<dbReference type="PANTHER" id="PTHR30560">
    <property type="entry name" value="TRIGGER FACTOR CHAPERONE AND PEPTIDYL-PROLYL CIS/TRANS ISOMERASE"/>
    <property type="match status" value="1"/>
</dbReference>
<dbReference type="GO" id="GO:0043022">
    <property type="term" value="F:ribosome binding"/>
    <property type="evidence" value="ECO:0007669"/>
    <property type="project" value="TreeGrafter"/>
</dbReference>
<reference evidence="12 13" key="1">
    <citation type="submission" date="2019-04" db="EMBL/GenBank/DDBJ databases">
        <title>Psychroflexus halotolerans sp. nov., isolated from a marine solar saltern.</title>
        <authorList>
            <person name="Feng X."/>
        </authorList>
    </citation>
    <scope>NUCLEOTIDE SEQUENCE [LARGE SCALE GENOMIC DNA]</scope>
    <source>
        <strain evidence="12 13">WDS2C27</strain>
    </source>
</reference>
<evidence type="ECO:0000313" key="12">
    <source>
        <dbReference type="EMBL" id="TKS55453.1"/>
    </source>
</evidence>
<keyword evidence="13" id="KW-1185">Reference proteome</keyword>
<evidence type="ECO:0000256" key="9">
    <source>
        <dbReference type="ARBA" id="ARBA00029986"/>
    </source>
</evidence>
<protein>
    <recommendedName>
        <fullName evidence="5">Trigger factor</fullName>
        <ecNumber evidence="4">5.2.1.8</ecNumber>
    </recommendedName>
    <alternativeName>
        <fullName evidence="9">PPIase</fullName>
    </alternativeName>
</protein>
<dbReference type="PIRSF" id="PIRSF003095">
    <property type="entry name" value="Trigger_factor"/>
    <property type="match status" value="1"/>
</dbReference>
<organism evidence="12 13">
    <name type="scientific">Mesohalobacter halotolerans</name>
    <dbReference type="NCBI Taxonomy" id="1883405"/>
    <lineage>
        <taxon>Bacteria</taxon>
        <taxon>Pseudomonadati</taxon>
        <taxon>Bacteroidota</taxon>
        <taxon>Flavobacteriia</taxon>
        <taxon>Flavobacteriales</taxon>
        <taxon>Flavobacteriaceae</taxon>
        <taxon>Mesohalobacter</taxon>
    </lineage>
</organism>
<evidence type="ECO:0000313" key="13">
    <source>
        <dbReference type="Proteomes" id="UP000306552"/>
    </source>
</evidence>
<dbReference type="InterPro" id="IPR037041">
    <property type="entry name" value="Trigger_fac_C_sf"/>
</dbReference>
<dbReference type="Pfam" id="PF05698">
    <property type="entry name" value="Trigger_C"/>
    <property type="match status" value="1"/>
</dbReference>
<dbReference type="GO" id="GO:0015031">
    <property type="term" value="P:protein transport"/>
    <property type="evidence" value="ECO:0007669"/>
    <property type="project" value="InterPro"/>
</dbReference>
<dbReference type="EC" id="5.2.1.8" evidence="4"/>
<keyword evidence="8 12" id="KW-0413">Isomerase</keyword>
<evidence type="ECO:0000256" key="2">
    <source>
        <dbReference type="ARBA" id="ARBA00004496"/>
    </source>
</evidence>
<gene>
    <name evidence="12" type="primary">tig</name>
    <name evidence="12" type="ORF">FCN74_11865</name>
</gene>
<evidence type="ECO:0000256" key="7">
    <source>
        <dbReference type="ARBA" id="ARBA00023186"/>
    </source>
</evidence>
<evidence type="ECO:0000256" key="8">
    <source>
        <dbReference type="ARBA" id="ARBA00023235"/>
    </source>
</evidence>
<sequence>MDVKHENTDTLNAVVKVDIQKNDYQPKVDKILKDYKKSANIPGFRKGHVPLGLIKKQYGQAVLVDEVNKLLQEALNNYISEEKLDILGNPIPKQQDDFDWNKEDYQFEFELGLAPDFEINLSPKKGITHYKIEADKEMVDNQIKSIRKQYGKLVSQNEIQPGFLVQGTFVNEDEGIDHETTLKAEDLKRKKDQKLLIGAKANDSVSFKTKGLFKETSDLAKHLGVEEEKAKDLNVEVNFNIGEINEEILAELNEEFFEKIYPGEDIKTEEDLRKKIKSDAEKQLEQQSDQQLLNDVSEYLIDHTDFDLPSEFLQKWLRLSGEKELTEDEAKEEFEKSEKGLRFQLIEGKIIKDNNLQVTMDEIKNTTKDRIKMQMAQFGQANMPEEQLESITQSILQKEEEAKKISDQIMNQKLLSFYKENVNLKVKKVTYQKFIDEVYK</sequence>
<dbReference type="InterPro" id="IPR036611">
    <property type="entry name" value="Trigger_fac_ribosome-bd_sf"/>
</dbReference>
<evidence type="ECO:0000256" key="1">
    <source>
        <dbReference type="ARBA" id="ARBA00000971"/>
    </source>
</evidence>
<dbReference type="InterPro" id="IPR027304">
    <property type="entry name" value="Trigger_fact/SurA_dom_sf"/>
</dbReference>
<dbReference type="OrthoDB" id="9767721at2"/>
<dbReference type="GO" id="GO:0003755">
    <property type="term" value="F:peptidyl-prolyl cis-trans isomerase activity"/>
    <property type="evidence" value="ECO:0007669"/>
    <property type="project" value="UniProtKB-KW"/>
</dbReference>
<dbReference type="InterPro" id="IPR008880">
    <property type="entry name" value="Trigger_fac_C"/>
</dbReference>
<dbReference type="InterPro" id="IPR008881">
    <property type="entry name" value="Trigger_fac_ribosome-bd_bac"/>
</dbReference>
<dbReference type="PANTHER" id="PTHR30560:SF3">
    <property type="entry name" value="TRIGGER FACTOR-LIKE PROTEIN TIG, CHLOROPLASTIC"/>
    <property type="match status" value="1"/>
</dbReference>
<evidence type="ECO:0000256" key="5">
    <source>
        <dbReference type="ARBA" id="ARBA00016902"/>
    </source>
</evidence>
<dbReference type="Pfam" id="PF05697">
    <property type="entry name" value="Trigger_N"/>
    <property type="match status" value="1"/>
</dbReference>
<dbReference type="GO" id="GO:0051083">
    <property type="term" value="P:'de novo' cotranslational protein folding"/>
    <property type="evidence" value="ECO:0007669"/>
    <property type="project" value="TreeGrafter"/>
</dbReference>
<comment type="subcellular location">
    <subcellularLocation>
        <location evidence="2">Cytoplasm</location>
    </subcellularLocation>
</comment>
<dbReference type="SUPFAM" id="SSF109998">
    <property type="entry name" value="Triger factor/SurA peptide-binding domain-like"/>
    <property type="match status" value="1"/>
</dbReference>
<dbReference type="EMBL" id="SWMU01000006">
    <property type="protein sequence ID" value="TKS55453.1"/>
    <property type="molecule type" value="Genomic_DNA"/>
</dbReference>
<accession>A0A4U5TNN3</accession>
<evidence type="ECO:0000259" key="10">
    <source>
        <dbReference type="Pfam" id="PF05697"/>
    </source>
</evidence>
<keyword evidence="6" id="KW-0697">Rotamase</keyword>
<evidence type="ECO:0000256" key="3">
    <source>
        <dbReference type="ARBA" id="ARBA00005464"/>
    </source>
</evidence>
<dbReference type="InterPro" id="IPR005215">
    <property type="entry name" value="Trig_fac"/>
</dbReference>